<feature type="region of interest" description="Disordered" evidence="1">
    <location>
        <begin position="530"/>
        <end position="613"/>
    </location>
</feature>
<feature type="compositionally biased region" description="Low complexity" evidence="1">
    <location>
        <begin position="569"/>
        <end position="582"/>
    </location>
</feature>
<feature type="compositionally biased region" description="Basic and acidic residues" evidence="1">
    <location>
        <begin position="595"/>
        <end position="613"/>
    </location>
</feature>
<dbReference type="Proteomes" id="UP001152799">
    <property type="component" value="Chromosome 2"/>
</dbReference>
<feature type="region of interest" description="Disordered" evidence="1">
    <location>
        <begin position="648"/>
        <end position="723"/>
    </location>
</feature>
<feature type="compositionally biased region" description="Basic residues" evidence="1">
    <location>
        <begin position="315"/>
        <end position="325"/>
    </location>
</feature>
<reference evidence="2" key="1">
    <citation type="submission" date="2022-01" db="EMBL/GenBank/DDBJ databases">
        <authorList>
            <person name="King R."/>
        </authorList>
    </citation>
    <scope>NUCLEOTIDE SEQUENCE</scope>
</reference>
<feature type="compositionally biased region" description="Acidic residues" evidence="1">
    <location>
        <begin position="825"/>
        <end position="838"/>
    </location>
</feature>
<evidence type="ECO:0000256" key="1">
    <source>
        <dbReference type="SAM" id="MobiDB-lite"/>
    </source>
</evidence>
<organism evidence="2 3">
    <name type="scientific">Ceutorhynchus assimilis</name>
    <name type="common">cabbage seed weevil</name>
    <dbReference type="NCBI Taxonomy" id="467358"/>
    <lineage>
        <taxon>Eukaryota</taxon>
        <taxon>Metazoa</taxon>
        <taxon>Ecdysozoa</taxon>
        <taxon>Arthropoda</taxon>
        <taxon>Hexapoda</taxon>
        <taxon>Insecta</taxon>
        <taxon>Pterygota</taxon>
        <taxon>Neoptera</taxon>
        <taxon>Endopterygota</taxon>
        <taxon>Coleoptera</taxon>
        <taxon>Polyphaga</taxon>
        <taxon>Cucujiformia</taxon>
        <taxon>Curculionidae</taxon>
        <taxon>Ceutorhynchinae</taxon>
        <taxon>Ceutorhynchus</taxon>
    </lineage>
</organism>
<sequence length="838" mass="95217">MTNRALEAFLELSDDTDFPSKAKEIDESFESLLRDDVLPFIKAAKNFIEKGIGDYAALGIEDEVAALNLNAKKKGGAVKKKNEVLKETTTENVDNVQVKKEKLSILDKENCTITKMEMPAPNWIPPKKKVKEIKTERSTMTRTTRSKVGKGNASERESDVIIQNPELSIIDLSDNENSQTVQTRSGRTKKRDQTQDNMDAATTKSARSKTRNQKAENVNETVEMETRSTRTKTLRKAKKDEEVPNEEPEIEPRSTRTKTVRKRKDASEDEAKNSDSDDNKMSTRNAKGKTVKKAKDTSEDEAKNNIAEESQRSTRSARTKTIKKTNKVDASEEESDIESTRSTRTKTIRKQTDTEHTADIPKPGNKSAVSKLKRSRSGEDDEDDSEEKIKSRKKSKSNSPPPVNITTQSEYEDAQTSPDKGNVCEKPLNSTYIAPNPGLKPVPPLKQIETARPPTAANATIVVSEPSYNIFKNKSDNNLFTDDESLELNKSPKKEAPMSAKEVFSPYAKSSTKKKVEAFEKLQKVNEVPVKLSGIPRSARDTPIKDKLKLNNTPLSKFMPTSCSTSKVSRLLSSQQLSRTSSNDSLLSRTASAQKDPRERQRKNLEREQALKKKEAMLLAQAEAKRKQNEEKQLKALQQRKLIEVEKQKQLELQKQKEDRHKQRELEREEYNQKNKLELEKKRAAQKKKIQELQEQRKAEQEAKELQDQHHRKREPPVYMINPAPPLPSYACYDSDDADHPYPANVIVPPWSKSRALNMSGLNTLAAGEKIKNTLFCIHAQTPDLAEVFQNIDRRKLQRNSSRLWKRAPRYTMMPDLNETKFSEDELDNDDDEGFNDY</sequence>
<feature type="compositionally biased region" description="Polar residues" evidence="1">
    <location>
        <begin position="583"/>
        <end position="593"/>
    </location>
</feature>
<feature type="compositionally biased region" description="Basic and acidic residues" evidence="1">
    <location>
        <begin position="648"/>
        <end position="709"/>
    </location>
</feature>
<feature type="compositionally biased region" description="Basic and acidic residues" evidence="1">
    <location>
        <begin position="538"/>
        <end position="549"/>
    </location>
</feature>
<evidence type="ECO:0000313" key="3">
    <source>
        <dbReference type="Proteomes" id="UP001152799"/>
    </source>
</evidence>
<feature type="compositionally biased region" description="Basic residues" evidence="1">
    <location>
        <begin position="255"/>
        <end position="264"/>
    </location>
</feature>
<feature type="compositionally biased region" description="Polar residues" evidence="1">
    <location>
        <begin position="175"/>
        <end position="185"/>
    </location>
</feature>
<feature type="compositionally biased region" description="Basic and acidic residues" evidence="1">
    <location>
        <begin position="350"/>
        <end position="359"/>
    </location>
</feature>
<evidence type="ECO:0008006" key="4">
    <source>
        <dbReference type="Google" id="ProtNLM"/>
    </source>
</evidence>
<evidence type="ECO:0000313" key="2">
    <source>
        <dbReference type="EMBL" id="CAG9764752.1"/>
    </source>
</evidence>
<keyword evidence="3" id="KW-1185">Reference proteome</keyword>
<dbReference type="AlphaFoldDB" id="A0A9N9MLK2"/>
<name>A0A9N9MLK2_9CUCU</name>
<protein>
    <recommendedName>
        <fullName evidence="4">Inner centromere protein ARK-binding domain-containing protein</fullName>
    </recommendedName>
</protein>
<feature type="compositionally biased region" description="Basic and acidic residues" evidence="1">
    <location>
        <begin position="265"/>
        <end position="281"/>
    </location>
</feature>
<feature type="compositionally biased region" description="Polar residues" evidence="1">
    <location>
        <begin position="404"/>
        <end position="419"/>
    </location>
</feature>
<accession>A0A9N9MLK2</accession>
<feature type="compositionally biased region" description="Polar residues" evidence="1">
    <location>
        <begin position="195"/>
        <end position="205"/>
    </location>
</feature>
<feature type="compositionally biased region" description="Basic and acidic residues" evidence="1">
    <location>
        <begin position="293"/>
        <end position="303"/>
    </location>
</feature>
<dbReference type="OrthoDB" id="6123at2759"/>
<feature type="compositionally biased region" description="Polar residues" evidence="1">
    <location>
        <begin position="550"/>
        <end position="568"/>
    </location>
</feature>
<proteinExistence type="predicted"/>
<feature type="region of interest" description="Disordered" evidence="1">
    <location>
        <begin position="137"/>
        <end position="455"/>
    </location>
</feature>
<gene>
    <name evidence="2" type="ORF">CEUTPL_LOCUS5384</name>
</gene>
<dbReference type="EMBL" id="OU892278">
    <property type="protein sequence ID" value="CAG9764752.1"/>
    <property type="molecule type" value="Genomic_DNA"/>
</dbReference>
<feature type="region of interest" description="Disordered" evidence="1">
    <location>
        <begin position="816"/>
        <end position="838"/>
    </location>
</feature>